<keyword evidence="2 6" id="KW-0732">Signal</keyword>
<evidence type="ECO:0000256" key="4">
    <source>
        <dbReference type="ARBA" id="ARBA00023139"/>
    </source>
</evidence>
<dbReference type="Gene3D" id="3.40.190.10">
    <property type="entry name" value="Periplasmic binding protein-like II"/>
    <property type="match status" value="2"/>
</dbReference>
<sequence length="417" mass="46098">MKLNKTLKKAAVAAMAGAMVVAMGACGGGNGTNADKTKLTFLSWNNEQTMKPYLDEFEKENPDIEVDFSYSPPTPEYIQTLQTRLVGNQAPDVFIITSENKADLITNQYVRDLTDEPFMKNISQANKDFVSRDGKVYGMSVSSWASGIIYNKDLLAKVGAKGVPDNWDDFLKLCAKLKKAGVTPFLETVADGPSRIPDAFLGSQFEQDKVDVTTLVDKRPQTPGTDQKEAVKAWMRLYDEDLVTRDTVGISGDDMKTQFINGQVAMICTGPWDLPSFSESSLEWGMAPMPVLSKGQVNYAQGSPSPAYAIYSKLKGDKLKAAQKFLTFMDGEWALQKSTENGDAITVDGFKSKVKDEYKTVYEENVRTGHYFLVMNFYAKPDVLTTVRQSETQQLVQGAVSVDQWAKAIDDKMASVK</sequence>
<keyword evidence="8" id="KW-1185">Reference proteome</keyword>
<reference evidence="7 8" key="1">
    <citation type="journal article" date="2014" name="Appl. Environ. Microbiol.">
        <title>Genomic encyclopedia of type strains of the genus Bifidobacterium.</title>
        <authorList>
            <person name="Milani C."/>
            <person name="Lugli G.A."/>
            <person name="Duranti S."/>
            <person name="Turroni F."/>
            <person name="Bottacini F."/>
            <person name="Mangifesta M."/>
            <person name="Sanchez B."/>
            <person name="Viappiani A."/>
            <person name="Mancabelli L."/>
            <person name="Taminiau B."/>
            <person name="Delcenserie V."/>
            <person name="Barrangou R."/>
            <person name="Margolles A."/>
            <person name="van Sinderen D."/>
            <person name="Ventura M."/>
        </authorList>
    </citation>
    <scope>NUCLEOTIDE SEQUENCE [LARGE SCALE GENOMIC DNA]</scope>
    <source>
        <strain evidence="7 8">LMG 11587</strain>
    </source>
</reference>
<accession>A0A087VST0</accession>
<evidence type="ECO:0000313" key="8">
    <source>
        <dbReference type="Proteomes" id="UP000028569"/>
    </source>
</evidence>
<organism evidence="7 8">
    <name type="scientific">Bifidobacterium [indicum] DSM 20214 = LMG 11587</name>
    <dbReference type="NCBI Taxonomy" id="1341694"/>
    <lineage>
        <taxon>Bacteria</taxon>
        <taxon>Bacillati</taxon>
        <taxon>Actinomycetota</taxon>
        <taxon>Actinomycetes</taxon>
        <taxon>Bifidobacteriales</taxon>
        <taxon>Bifidobacteriaceae</taxon>
        <taxon>Bifidobacterium</taxon>
    </lineage>
</organism>
<keyword evidence="5" id="KW-0449">Lipoprotein</keyword>
<gene>
    <name evidence="7" type="ORF">BINDI_0112</name>
</gene>
<dbReference type="AlphaFoldDB" id="A0A087VST0"/>
<keyword evidence="1" id="KW-1003">Cell membrane</keyword>
<dbReference type="OrthoDB" id="2060074at2"/>
<dbReference type="InterPro" id="IPR050490">
    <property type="entry name" value="Bact_solute-bd_prot1"/>
</dbReference>
<dbReference type="KEGG" id="bii:BINDI_0112"/>
<dbReference type="RefSeq" id="WP_033491714.1">
    <property type="nucleotide sequence ID" value="NZ_CP006018.1"/>
</dbReference>
<feature type="chain" id="PRO_5038618305" evidence="6">
    <location>
        <begin position="25"/>
        <end position="417"/>
    </location>
</feature>
<evidence type="ECO:0000256" key="5">
    <source>
        <dbReference type="ARBA" id="ARBA00023288"/>
    </source>
</evidence>
<proteinExistence type="predicted"/>
<dbReference type="PROSITE" id="PS51257">
    <property type="entry name" value="PROKAR_LIPOPROTEIN"/>
    <property type="match status" value="1"/>
</dbReference>
<dbReference type="SUPFAM" id="SSF53850">
    <property type="entry name" value="Periplasmic binding protein-like II"/>
    <property type="match status" value="1"/>
</dbReference>
<dbReference type="Pfam" id="PF01547">
    <property type="entry name" value="SBP_bac_1"/>
    <property type="match status" value="1"/>
</dbReference>
<feature type="signal peptide" evidence="6">
    <location>
        <begin position="1"/>
        <end position="24"/>
    </location>
</feature>
<evidence type="ECO:0000256" key="6">
    <source>
        <dbReference type="SAM" id="SignalP"/>
    </source>
</evidence>
<dbReference type="HOGENOM" id="CLU_031285_12_3_11"/>
<dbReference type="PANTHER" id="PTHR43649">
    <property type="entry name" value="ARABINOSE-BINDING PROTEIN-RELATED"/>
    <property type="match status" value="1"/>
</dbReference>
<name>A0A087VST0_9BIFI</name>
<evidence type="ECO:0000256" key="3">
    <source>
        <dbReference type="ARBA" id="ARBA00023136"/>
    </source>
</evidence>
<dbReference type="PANTHER" id="PTHR43649:SF33">
    <property type="entry name" value="POLYGALACTURONAN_RHAMNOGALACTURONAN-BINDING PROTEIN YTCQ"/>
    <property type="match status" value="1"/>
</dbReference>
<evidence type="ECO:0000256" key="2">
    <source>
        <dbReference type="ARBA" id="ARBA00022729"/>
    </source>
</evidence>
<evidence type="ECO:0000313" key="7">
    <source>
        <dbReference type="EMBL" id="AIC91398.1"/>
    </source>
</evidence>
<evidence type="ECO:0000256" key="1">
    <source>
        <dbReference type="ARBA" id="ARBA00022475"/>
    </source>
</evidence>
<protein>
    <submittedName>
        <fullName evidence="7">ABC transporter, solute-binding protein</fullName>
    </submittedName>
</protein>
<dbReference type="InterPro" id="IPR006059">
    <property type="entry name" value="SBP"/>
</dbReference>
<keyword evidence="3" id="KW-0472">Membrane</keyword>
<keyword evidence="4" id="KW-0564">Palmitate</keyword>
<dbReference type="Proteomes" id="UP000028569">
    <property type="component" value="Chromosome"/>
</dbReference>
<dbReference type="EMBL" id="CP006018">
    <property type="protein sequence ID" value="AIC91398.1"/>
    <property type="molecule type" value="Genomic_DNA"/>
</dbReference>